<evidence type="ECO:0000313" key="2">
    <source>
        <dbReference type="EMBL" id="VUZ43549.1"/>
    </source>
</evidence>
<proteinExistence type="predicted"/>
<organism evidence="2 3">
    <name type="scientific">Hymenolepis diminuta</name>
    <name type="common">Rat tapeworm</name>
    <dbReference type="NCBI Taxonomy" id="6216"/>
    <lineage>
        <taxon>Eukaryota</taxon>
        <taxon>Metazoa</taxon>
        <taxon>Spiralia</taxon>
        <taxon>Lophotrochozoa</taxon>
        <taxon>Platyhelminthes</taxon>
        <taxon>Cestoda</taxon>
        <taxon>Eucestoda</taxon>
        <taxon>Cyclophyllidea</taxon>
        <taxon>Hymenolepididae</taxon>
        <taxon>Hymenolepis</taxon>
    </lineage>
</organism>
<dbReference type="Proteomes" id="UP000321570">
    <property type="component" value="Unassembled WGS sequence"/>
</dbReference>
<reference evidence="2 3" key="1">
    <citation type="submission" date="2019-07" db="EMBL/GenBank/DDBJ databases">
        <authorList>
            <person name="Jastrzebski P J."/>
            <person name="Paukszto L."/>
            <person name="Jastrzebski P J."/>
        </authorList>
    </citation>
    <scope>NUCLEOTIDE SEQUENCE [LARGE SCALE GENOMIC DNA]</scope>
    <source>
        <strain evidence="2 3">WMS-il1</strain>
    </source>
</reference>
<feature type="compositionally biased region" description="Basic and acidic residues" evidence="1">
    <location>
        <begin position="16"/>
        <end position="26"/>
    </location>
</feature>
<dbReference type="AlphaFoldDB" id="A0A564Y9A5"/>
<dbReference type="EMBL" id="CABIJS010000111">
    <property type="protein sequence ID" value="VUZ43549.1"/>
    <property type="molecule type" value="Genomic_DNA"/>
</dbReference>
<evidence type="ECO:0000313" key="3">
    <source>
        <dbReference type="Proteomes" id="UP000321570"/>
    </source>
</evidence>
<keyword evidence="3" id="KW-1185">Reference proteome</keyword>
<name>A0A564Y9A5_HYMDI</name>
<sequence>MKLEMPGIEPGASRMQSERSTAELHPHASVSPSPQASLVHLVLQLPIHRRPTTAIHGKLTCQTNIRKAVSLGVRQDGGENTGMRQPGFEPGSRAWEARMMPLHYWRDIVHPTITLKLHPNYGSSSTSFISSSSNSSFSSSSSSLSSSSSSSSSSTIMHHSFVCIHEMPTGWQHRASTFSLHCESQVAYICRERKSTCVSPFACGFNL</sequence>
<gene>
    <name evidence="2" type="ORF">WMSIL1_LOCUS3637</name>
</gene>
<protein>
    <submittedName>
        <fullName evidence="2">Uncharacterized protein</fullName>
    </submittedName>
</protein>
<feature type="region of interest" description="Disordered" evidence="1">
    <location>
        <begin position="1"/>
        <end position="33"/>
    </location>
</feature>
<evidence type="ECO:0000256" key="1">
    <source>
        <dbReference type="SAM" id="MobiDB-lite"/>
    </source>
</evidence>
<accession>A0A564Y9A5</accession>